<dbReference type="RefSeq" id="WP_056963374.1">
    <property type="nucleotide sequence ID" value="NZ_AZEU01000125.1"/>
</dbReference>
<protein>
    <recommendedName>
        <fullName evidence="4">DUF1700 domain-containing protein</fullName>
    </recommendedName>
</protein>
<evidence type="ECO:0000256" key="1">
    <source>
        <dbReference type="SAM" id="Phobius"/>
    </source>
</evidence>
<dbReference type="AlphaFoldDB" id="A0A0R1QKZ2"/>
<dbReference type="EMBL" id="AZEU01000125">
    <property type="protein sequence ID" value="KRL45527.1"/>
    <property type="molecule type" value="Genomic_DNA"/>
</dbReference>
<gene>
    <name evidence="2" type="ORF">FD01_GL000686</name>
</gene>
<keyword evidence="1" id="KW-0812">Transmembrane</keyword>
<keyword evidence="1" id="KW-0472">Membrane</keyword>
<organism evidence="2 3">
    <name type="scientific">Lacticaseibacillus manihotivorans DSM 13343 = JCM 12514</name>
    <dbReference type="NCBI Taxonomy" id="1423769"/>
    <lineage>
        <taxon>Bacteria</taxon>
        <taxon>Bacillati</taxon>
        <taxon>Bacillota</taxon>
        <taxon>Bacilli</taxon>
        <taxon>Lactobacillales</taxon>
        <taxon>Lactobacillaceae</taxon>
        <taxon>Lacticaseibacillus</taxon>
    </lineage>
</organism>
<comment type="caution">
    <text evidence="2">The sequence shown here is derived from an EMBL/GenBank/DDBJ whole genome shotgun (WGS) entry which is preliminary data.</text>
</comment>
<dbReference type="Proteomes" id="UP000051790">
    <property type="component" value="Unassembled WGS sequence"/>
</dbReference>
<reference evidence="2 3" key="1">
    <citation type="journal article" date="2015" name="Genome Announc.">
        <title>Expanding the biotechnology potential of lactobacilli through comparative genomics of 213 strains and associated genera.</title>
        <authorList>
            <person name="Sun Z."/>
            <person name="Harris H.M."/>
            <person name="McCann A."/>
            <person name="Guo C."/>
            <person name="Argimon S."/>
            <person name="Zhang W."/>
            <person name="Yang X."/>
            <person name="Jeffery I.B."/>
            <person name="Cooney J.C."/>
            <person name="Kagawa T.F."/>
            <person name="Liu W."/>
            <person name="Song Y."/>
            <person name="Salvetti E."/>
            <person name="Wrobel A."/>
            <person name="Rasinkangas P."/>
            <person name="Parkhill J."/>
            <person name="Rea M.C."/>
            <person name="O'Sullivan O."/>
            <person name="Ritari J."/>
            <person name="Douillard F.P."/>
            <person name="Paul Ross R."/>
            <person name="Yang R."/>
            <person name="Briner A.E."/>
            <person name="Felis G.E."/>
            <person name="de Vos W.M."/>
            <person name="Barrangou R."/>
            <person name="Klaenhammer T.R."/>
            <person name="Caufield P.W."/>
            <person name="Cui Y."/>
            <person name="Zhang H."/>
            <person name="O'Toole P.W."/>
        </authorList>
    </citation>
    <scope>NUCLEOTIDE SEQUENCE [LARGE SCALE GENOMIC DNA]</scope>
    <source>
        <strain evidence="2 3">DSM 13343</strain>
    </source>
</reference>
<keyword evidence="1" id="KW-1133">Transmembrane helix</keyword>
<feature type="transmembrane region" description="Helical" evidence="1">
    <location>
        <begin position="148"/>
        <end position="171"/>
    </location>
</feature>
<proteinExistence type="predicted"/>
<feature type="transmembrane region" description="Helical" evidence="1">
    <location>
        <begin position="75"/>
        <end position="108"/>
    </location>
</feature>
<evidence type="ECO:0000313" key="2">
    <source>
        <dbReference type="EMBL" id="KRL45527.1"/>
    </source>
</evidence>
<sequence>MTRNDFLAHLRTGLKGHVAPSEVNRLCAYYDEMILDLMESGKSEAEAVDAMGSPNELVYAATQSVPVAPKRHHHWLLWTLVILGSPLWGSFALAAGAMGVCFEIMLWCVPLIGGCLSAGLLIGGGMAVLMSVPAFIAVPFYGITQLGVGLACIGGGIIAGWLTFAVIKYCALAHGWAFRGLASQFNKTKGALA</sequence>
<dbReference type="Pfam" id="PF22564">
    <property type="entry name" value="HAAS"/>
    <property type="match status" value="1"/>
</dbReference>
<evidence type="ECO:0000313" key="3">
    <source>
        <dbReference type="Proteomes" id="UP000051790"/>
    </source>
</evidence>
<dbReference type="PATRIC" id="fig|1423769.4.peg.732"/>
<accession>A0A0R1QKZ2</accession>
<keyword evidence="3" id="KW-1185">Reference proteome</keyword>
<dbReference type="OrthoDB" id="9804829at2"/>
<evidence type="ECO:0008006" key="4">
    <source>
        <dbReference type="Google" id="ProtNLM"/>
    </source>
</evidence>
<name>A0A0R1QKZ2_9LACO</name>